<evidence type="ECO:0000313" key="1">
    <source>
        <dbReference type="EMBL" id="GFC87736.1"/>
    </source>
</evidence>
<comment type="caution">
    <text evidence="1">The sequence shown here is derived from an EMBL/GenBank/DDBJ whole genome shotgun (WGS) entry which is preliminary data.</text>
</comment>
<proteinExistence type="predicted"/>
<organism evidence="1">
    <name type="scientific">Tanacetum cinerariifolium</name>
    <name type="common">Dalmatian daisy</name>
    <name type="synonym">Chrysanthemum cinerariifolium</name>
    <dbReference type="NCBI Taxonomy" id="118510"/>
    <lineage>
        <taxon>Eukaryota</taxon>
        <taxon>Viridiplantae</taxon>
        <taxon>Streptophyta</taxon>
        <taxon>Embryophyta</taxon>
        <taxon>Tracheophyta</taxon>
        <taxon>Spermatophyta</taxon>
        <taxon>Magnoliopsida</taxon>
        <taxon>eudicotyledons</taxon>
        <taxon>Gunneridae</taxon>
        <taxon>Pentapetalae</taxon>
        <taxon>asterids</taxon>
        <taxon>campanulids</taxon>
        <taxon>Asterales</taxon>
        <taxon>Asteraceae</taxon>
        <taxon>Asteroideae</taxon>
        <taxon>Anthemideae</taxon>
        <taxon>Anthemidinae</taxon>
        <taxon>Tanacetum</taxon>
    </lineage>
</organism>
<dbReference type="AlphaFoldDB" id="A0A699RQ06"/>
<reference evidence="1" key="1">
    <citation type="journal article" date="2019" name="Sci. Rep.">
        <title>Draft genome of Tanacetum cinerariifolium, the natural source of mosquito coil.</title>
        <authorList>
            <person name="Yamashiro T."/>
            <person name="Shiraishi A."/>
            <person name="Satake H."/>
            <person name="Nakayama K."/>
        </authorList>
    </citation>
    <scope>NUCLEOTIDE SEQUENCE</scope>
</reference>
<sequence length="107" mass="12547">MLDYWFKVLFHKNYVGIKFRVDTLDIRKYPSDGSLVGLKNHYKSSLLLHTQIFNNDDWKLVVTFQECIFEADNFLEIEGVMDHHSGMLLIEVCPPQGRDKADKVLEE</sequence>
<gene>
    <name evidence="1" type="ORF">Tci_859706</name>
</gene>
<dbReference type="EMBL" id="BKCJ011111758">
    <property type="protein sequence ID" value="GFC87736.1"/>
    <property type="molecule type" value="Genomic_DNA"/>
</dbReference>
<name>A0A699RQ06_TANCI</name>
<accession>A0A699RQ06</accession>
<protein>
    <submittedName>
        <fullName evidence="1">Uncharacterized protein</fullName>
    </submittedName>
</protein>